<accession>A0A1W1Y866</accession>
<name>A0A1W1Y866_9LACT</name>
<evidence type="ECO:0000313" key="3">
    <source>
        <dbReference type="Proteomes" id="UP000243884"/>
    </source>
</evidence>
<dbReference type="RefSeq" id="WP_084098137.1">
    <property type="nucleotide sequence ID" value="NZ_FWXK01000002.1"/>
</dbReference>
<sequence length="204" mass="22478">MKKVSFLWKWAFLLLSGVILILVAIGLWTFYTLPESDREPVNFPVQEETINGQADLSTTSFNGLVEAAIGGNDVPYQVFIDDAVHLTGELTVLNRQVAYEMTADPQVDDDGNISLAVKDISLADLDLPIRSVLTAFQLTLPDDVPLDVYPKDQRLVIRLDQLSQTVGFTVMGGKVDLSSDEISMKLSLPVDLVIEQINQQRGGN</sequence>
<reference evidence="3" key="1">
    <citation type="submission" date="2017-04" db="EMBL/GenBank/DDBJ databases">
        <authorList>
            <person name="Varghese N."/>
            <person name="Submissions S."/>
        </authorList>
    </citation>
    <scope>NUCLEOTIDE SEQUENCE [LARGE SCALE GENOMIC DNA]</scope>
    <source>
        <strain evidence="3">DSM 21500</strain>
    </source>
</reference>
<keyword evidence="1" id="KW-0812">Transmembrane</keyword>
<dbReference type="InterPro" id="IPR018672">
    <property type="entry name" value="DUF2140"/>
</dbReference>
<dbReference type="STRING" id="371602.SAMN04487984_0471"/>
<gene>
    <name evidence="2" type="ORF">SAMN04487984_0471</name>
</gene>
<dbReference type="Pfam" id="PF09911">
    <property type="entry name" value="DUF2140"/>
    <property type="match status" value="1"/>
</dbReference>
<dbReference type="EMBL" id="FWXK01000002">
    <property type="protein sequence ID" value="SMC32325.1"/>
    <property type="molecule type" value="Genomic_DNA"/>
</dbReference>
<keyword evidence="3" id="KW-1185">Reference proteome</keyword>
<protein>
    <submittedName>
        <fullName evidence="2">Uncharacterized protein YpmS</fullName>
    </submittedName>
</protein>
<dbReference type="AlphaFoldDB" id="A0A1W1Y866"/>
<keyword evidence="1" id="KW-0472">Membrane</keyword>
<dbReference type="OrthoDB" id="2412610at2"/>
<evidence type="ECO:0000256" key="1">
    <source>
        <dbReference type="SAM" id="Phobius"/>
    </source>
</evidence>
<dbReference type="Proteomes" id="UP000243884">
    <property type="component" value="Unassembled WGS sequence"/>
</dbReference>
<proteinExistence type="predicted"/>
<keyword evidence="1" id="KW-1133">Transmembrane helix</keyword>
<evidence type="ECO:0000313" key="2">
    <source>
        <dbReference type="EMBL" id="SMC32325.1"/>
    </source>
</evidence>
<organism evidence="2 3">
    <name type="scientific">Aerococcus suis</name>
    <dbReference type="NCBI Taxonomy" id="371602"/>
    <lineage>
        <taxon>Bacteria</taxon>
        <taxon>Bacillati</taxon>
        <taxon>Bacillota</taxon>
        <taxon>Bacilli</taxon>
        <taxon>Lactobacillales</taxon>
        <taxon>Aerococcaceae</taxon>
        <taxon>Aerococcus</taxon>
    </lineage>
</organism>
<feature type="transmembrane region" description="Helical" evidence="1">
    <location>
        <begin position="12"/>
        <end position="31"/>
    </location>
</feature>